<dbReference type="PATRIC" id="fig|762051.18.peg.385"/>
<reference evidence="1 2" key="1">
    <citation type="journal article" date="2010" name="J. Bacteriol.">
        <title>Complete genome sequence analysis of Leuconostoc kimchii IMSNU 11154.</title>
        <authorList>
            <person name="Oh H.M."/>
            <person name="Cho Y.J."/>
            <person name="Kim B.K."/>
            <person name="Roe J.H."/>
            <person name="Kang S.O."/>
            <person name="Nahm B.H."/>
            <person name="Jeong G."/>
            <person name="Han H.U."/>
            <person name="Chun J."/>
        </authorList>
    </citation>
    <scope>NUCLEOTIDE SEQUENCE [LARGE SCALE GENOMIC DNA]</scope>
    <source>
        <strain evidence="2">IMSNU 11154 / KCTC 2386 / IH25</strain>
    </source>
</reference>
<gene>
    <name evidence="1" type="ordered locus">LKI_01905</name>
</gene>
<dbReference type="Proteomes" id="UP000002362">
    <property type="component" value="Chromosome"/>
</dbReference>
<name>D5T0X5_LEUKI</name>
<dbReference type="AlphaFoldDB" id="D5T0X5"/>
<sequence length="57" mass="6483">MENHKVIGIKTQVIYFIGNAIACRRYINSNSIVKHTGKGRSEKTRSEFGFDEALQII</sequence>
<dbReference type="EMBL" id="CP001758">
    <property type="protein sequence ID" value="ADG39924.1"/>
    <property type="molecule type" value="Genomic_DNA"/>
</dbReference>
<organism evidence="1 2">
    <name type="scientific">Leuconostoc kimchii (strain IMSNU 11154 / KCTC 2386 / IH25)</name>
    <dbReference type="NCBI Taxonomy" id="762051"/>
    <lineage>
        <taxon>Bacteria</taxon>
        <taxon>Bacillati</taxon>
        <taxon>Bacillota</taxon>
        <taxon>Bacilli</taxon>
        <taxon>Lactobacillales</taxon>
        <taxon>Lactobacillaceae</taxon>
        <taxon>Leuconostoc</taxon>
    </lineage>
</organism>
<protein>
    <submittedName>
        <fullName evidence="1">Uncharacterized protein</fullName>
    </submittedName>
</protein>
<dbReference type="RefSeq" id="WP_013102523.1">
    <property type="nucleotide sequence ID" value="NC_014136.1"/>
</dbReference>
<accession>D5T0X5</accession>
<proteinExistence type="predicted"/>
<dbReference type="KEGG" id="lki:LKI_01905"/>
<dbReference type="STRING" id="762051.LKI_01905"/>
<evidence type="ECO:0000313" key="2">
    <source>
        <dbReference type="Proteomes" id="UP000002362"/>
    </source>
</evidence>
<dbReference type="HOGENOM" id="CLU_2991258_0_0_9"/>
<evidence type="ECO:0000313" key="1">
    <source>
        <dbReference type="EMBL" id="ADG39924.1"/>
    </source>
</evidence>